<gene>
    <name evidence="1" type="ORF">ASIM_LOCUS10107</name>
</gene>
<reference evidence="3" key="1">
    <citation type="submission" date="2017-02" db="UniProtKB">
        <authorList>
            <consortium name="WormBaseParasite"/>
        </authorList>
    </citation>
    <scope>IDENTIFICATION</scope>
</reference>
<reference evidence="1 2" key="2">
    <citation type="submission" date="2018-11" db="EMBL/GenBank/DDBJ databases">
        <authorList>
            <consortium name="Pathogen Informatics"/>
        </authorList>
    </citation>
    <scope>NUCLEOTIDE SEQUENCE [LARGE SCALE GENOMIC DNA]</scope>
</reference>
<dbReference type="AlphaFoldDB" id="A0A0M3JRK9"/>
<protein>
    <submittedName>
        <fullName evidence="3">Oxidoreductase</fullName>
    </submittedName>
</protein>
<accession>A0A0M3JRK9</accession>
<evidence type="ECO:0000313" key="1">
    <source>
        <dbReference type="EMBL" id="VDK42364.1"/>
    </source>
</evidence>
<evidence type="ECO:0000313" key="2">
    <source>
        <dbReference type="Proteomes" id="UP000267096"/>
    </source>
</evidence>
<sequence>MIRPDFVDGMSVNASYLNEGAVCYGTAVGNSTAIYHSKHVRMRAVADKRLLETKLTVNMMCSYDVMMVAWNTALKKMRPLCTYMH</sequence>
<organism evidence="3">
    <name type="scientific">Anisakis simplex</name>
    <name type="common">Herring worm</name>
    <dbReference type="NCBI Taxonomy" id="6269"/>
    <lineage>
        <taxon>Eukaryota</taxon>
        <taxon>Metazoa</taxon>
        <taxon>Ecdysozoa</taxon>
        <taxon>Nematoda</taxon>
        <taxon>Chromadorea</taxon>
        <taxon>Rhabditida</taxon>
        <taxon>Spirurina</taxon>
        <taxon>Ascaridomorpha</taxon>
        <taxon>Ascaridoidea</taxon>
        <taxon>Anisakidae</taxon>
        <taxon>Anisakis</taxon>
        <taxon>Anisakis simplex complex</taxon>
    </lineage>
</organism>
<keyword evidence="2" id="KW-1185">Reference proteome</keyword>
<evidence type="ECO:0000313" key="3">
    <source>
        <dbReference type="WBParaSite" id="ASIM_0001054901-mRNA-1"/>
    </source>
</evidence>
<dbReference type="EMBL" id="UYRR01030984">
    <property type="protein sequence ID" value="VDK42364.1"/>
    <property type="molecule type" value="Genomic_DNA"/>
</dbReference>
<name>A0A0M3JRK9_ANISI</name>
<dbReference type="WBParaSite" id="ASIM_0001054901-mRNA-1">
    <property type="protein sequence ID" value="ASIM_0001054901-mRNA-1"/>
    <property type="gene ID" value="ASIM_0001054901"/>
</dbReference>
<dbReference type="Proteomes" id="UP000267096">
    <property type="component" value="Unassembled WGS sequence"/>
</dbReference>
<proteinExistence type="predicted"/>